<dbReference type="InterPro" id="IPR051405">
    <property type="entry name" value="phD/YefM_antitoxin"/>
</dbReference>
<dbReference type="PANTHER" id="PTHR33713">
    <property type="entry name" value="ANTITOXIN YAFN-RELATED"/>
    <property type="match status" value="1"/>
</dbReference>
<dbReference type="InterPro" id="IPR006442">
    <property type="entry name" value="Antitoxin_Phd/YefM"/>
</dbReference>
<accession>A0ABP8KMP9</accession>
<sequence length="88" mass="9609">MSIEPLREVRDHFSDVVDRVEREHERVTVTRNGRAAAVIISPEDLAELEETLAVLSDPLALADIREADAAYAAGDVVRGADAVRALRS</sequence>
<dbReference type="RefSeq" id="WP_345207362.1">
    <property type="nucleotide sequence ID" value="NZ_BAABGM010000019.1"/>
</dbReference>
<dbReference type="InterPro" id="IPR036165">
    <property type="entry name" value="YefM-like_sf"/>
</dbReference>
<dbReference type="Gene3D" id="3.40.1620.10">
    <property type="entry name" value="YefM-like domain"/>
    <property type="match status" value="1"/>
</dbReference>
<dbReference type="Proteomes" id="UP001500945">
    <property type="component" value="Unassembled WGS sequence"/>
</dbReference>
<gene>
    <name evidence="3" type="ORF">GCM10023168_29600</name>
</gene>
<dbReference type="PANTHER" id="PTHR33713:SF10">
    <property type="entry name" value="ANTITOXIN YAFN"/>
    <property type="match status" value="1"/>
</dbReference>
<dbReference type="SUPFAM" id="SSF143120">
    <property type="entry name" value="YefM-like"/>
    <property type="match status" value="1"/>
</dbReference>
<evidence type="ECO:0000313" key="3">
    <source>
        <dbReference type="EMBL" id="GAA4410170.1"/>
    </source>
</evidence>
<reference evidence="4" key="1">
    <citation type="journal article" date="2019" name="Int. J. Syst. Evol. Microbiol.">
        <title>The Global Catalogue of Microorganisms (GCM) 10K type strain sequencing project: providing services to taxonomists for standard genome sequencing and annotation.</title>
        <authorList>
            <consortium name="The Broad Institute Genomics Platform"/>
            <consortium name="The Broad Institute Genome Sequencing Center for Infectious Disease"/>
            <person name="Wu L."/>
            <person name="Ma J."/>
        </authorList>
    </citation>
    <scope>NUCLEOTIDE SEQUENCE [LARGE SCALE GENOMIC DNA]</scope>
    <source>
        <strain evidence="4">JCM 17809</strain>
    </source>
</reference>
<proteinExistence type="inferred from homology"/>
<organism evidence="3 4">
    <name type="scientific">Fodinibacter luteus</name>
    <dbReference type="NCBI Taxonomy" id="552064"/>
    <lineage>
        <taxon>Bacteria</taxon>
        <taxon>Bacillati</taxon>
        <taxon>Actinomycetota</taxon>
        <taxon>Actinomycetes</taxon>
        <taxon>Micrococcales</taxon>
        <taxon>Intrasporangiaceae</taxon>
        <taxon>Fodinibacter (ex Wang et al. 2009)</taxon>
    </lineage>
</organism>
<dbReference type="Gene3D" id="1.10.1220.170">
    <property type="match status" value="1"/>
</dbReference>
<dbReference type="Pfam" id="PF02604">
    <property type="entry name" value="PhdYeFM_antitox"/>
    <property type="match status" value="1"/>
</dbReference>
<comment type="function">
    <text evidence="2">Antitoxin component of a type II toxin-antitoxin (TA) system.</text>
</comment>
<name>A0ABP8KMP9_9MICO</name>
<protein>
    <recommendedName>
        <fullName evidence="2">Antitoxin</fullName>
    </recommendedName>
</protein>
<evidence type="ECO:0000313" key="4">
    <source>
        <dbReference type="Proteomes" id="UP001500945"/>
    </source>
</evidence>
<comment type="similarity">
    <text evidence="1 2">Belongs to the phD/YefM antitoxin family.</text>
</comment>
<evidence type="ECO:0000256" key="2">
    <source>
        <dbReference type="RuleBase" id="RU362080"/>
    </source>
</evidence>
<comment type="caution">
    <text evidence="3">The sequence shown here is derived from an EMBL/GenBank/DDBJ whole genome shotgun (WGS) entry which is preliminary data.</text>
</comment>
<dbReference type="EMBL" id="BAABGM010000019">
    <property type="protein sequence ID" value="GAA4410170.1"/>
    <property type="molecule type" value="Genomic_DNA"/>
</dbReference>
<keyword evidence="4" id="KW-1185">Reference proteome</keyword>
<dbReference type="NCBIfam" id="TIGR01552">
    <property type="entry name" value="phd_fam"/>
    <property type="match status" value="1"/>
</dbReference>
<evidence type="ECO:0000256" key="1">
    <source>
        <dbReference type="ARBA" id="ARBA00009981"/>
    </source>
</evidence>